<dbReference type="AlphaFoldDB" id="A0AAT9GGZ9"/>
<organism evidence="4">
    <name type="scientific">Sediminibacterium sp. KACHI17</name>
    <dbReference type="NCBI Taxonomy" id="1751071"/>
    <lineage>
        <taxon>Bacteria</taxon>
        <taxon>Pseudomonadati</taxon>
        <taxon>Bacteroidota</taxon>
        <taxon>Chitinophagia</taxon>
        <taxon>Chitinophagales</taxon>
        <taxon>Chitinophagaceae</taxon>
        <taxon>Sediminibacterium</taxon>
    </lineage>
</organism>
<evidence type="ECO:0000313" key="4">
    <source>
        <dbReference type="EMBL" id="BFG69870.1"/>
    </source>
</evidence>
<dbReference type="SUPFAM" id="SSF110296">
    <property type="entry name" value="Oligoxyloglucan reducing end-specific cellobiohydrolase"/>
    <property type="match status" value="1"/>
</dbReference>
<dbReference type="PANTHER" id="PTHR47199">
    <property type="entry name" value="PHOTOSYSTEM II STABILITY/ASSEMBLY FACTOR HCF136, CHLOROPLASTIC"/>
    <property type="match status" value="1"/>
</dbReference>
<gene>
    <name evidence="4" type="ORF">KACHI17_07510</name>
</gene>
<evidence type="ECO:0000259" key="3">
    <source>
        <dbReference type="Pfam" id="PF14870"/>
    </source>
</evidence>
<protein>
    <recommendedName>
        <fullName evidence="3">Photosynthesis system II assembly factor Ycf48/Hcf136-like domain-containing protein</fullName>
    </recommendedName>
</protein>
<dbReference type="GO" id="GO:0009523">
    <property type="term" value="C:photosystem II"/>
    <property type="evidence" value="ECO:0007669"/>
    <property type="project" value="UniProtKB-KW"/>
</dbReference>
<dbReference type="Pfam" id="PF14870">
    <property type="entry name" value="PSII_BNR"/>
    <property type="match status" value="1"/>
</dbReference>
<accession>A0AAT9GGZ9</accession>
<feature type="domain" description="Photosynthesis system II assembly factor Ycf48/Hcf136-like" evidence="3">
    <location>
        <begin position="41"/>
        <end position="113"/>
    </location>
</feature>
<name>A0AAT9GGZ9_9BACT</name>
<evidence type="ECO:0000256" key="2">
    <source>
        <dbReference type="ARBA" id="ARBA00023276"/>
    </source>
</evidence>
<dbReference type="PANTHER" id="PTHR47199:SF2">
    <property type="entry name" value="PHOTOSYSTEM II STABILITY_ASSEMBLY FACTOR HCF136, CHLOROPLASTIC"/>
    <property type="match status" value="1"/>
</dbReference>
<dbReference type="Gene3D" id="2.130.10.10">
    <property type="entry name" value="YVTN repeat-like/Quinoprotein amine dehydrogenase"/>
    <property type="match status" value="1"/>
</dbReference>
<dbReference type="InterPro" id="IPR015943">
    <property type="entry name" value="WD40/YVTN_repeat-like_dom_sf"/>
</dbReference>
<dbReference type="InterPro" id="IPR028203">
    <property type="entry name" value="PSII_CF48-like_dom"/>
</dbReference>
<dbReference type="EMBL" id="AP029612">
    <property type="protein sequence ID" value="BFG69870.1"/>
    <property type="molecule type" value="Genomic_DNA"/>
</dbReference>
<dbReference type="RefSeq" id="WP_353550172.1">
    <property type="nucleotide sequence ID" value="NZ_AP029612.1"/>
</dbReference>
<dbReference type="GO" id="GO:0015979">
    <property type="term" value="P:photosynthesis"/>
    <property type="evidence" value="ECO:0007669"/>
    <property type="project" value="UniProtKB-KW"/>
</dbReference>
<keyword evidence="1" id="KW-0602">Photosynthesis</keyword>
<keyword evidence="2" id="KW-0604">Photosystem II</keyword>
<reference evidence="4" key="1">
    <citation type="submission" date="2024-02" db="EMBL/GenBank/DDBJ databases">
        <title>Sediminibacterium planktonica sp. nov. and Sediminibacterium longus sp. nov., isolated from surface lake and river water.</title>
        <authorList>
            <person name="Watanabe K."/>
            <person name="Takemine S."/>
            <person name="Ishii Y."/>
            <person name="Ogata Y."/>
            <person name="Shindo C."/>
            <person name="Suda W."/>
        </authorList>
    </citation>
    <scope>NUCLEOTIDE SEQUENCE</scope>
    <source>
        <strain evidence="4">KACHI17</strain>
    </source>
</reference>
<evidence type="ECO:0000256" key="1">
    <source>
        <dbReference type="ARBA" id="ARBA00022531"/>
    </source>
</evidence>
<sequence length="348" mass="37872">MRFYKIIVGSLFLLFTYSGKTQQIQVLESGKRVSFRGLSVVSDQVFWASGSNGSVVRSTDGGKNLQWISVPGYEKRDFRDIEALSADTAVIMAIAEPAVILKTTDGGKNWRKVFEDTTKGMFLDAMDRSPNGSMIVVGDPIQGHLFTAMSMDNGNSWQIMPVKDGKKDVRKVKDTEAMFASSGTNIKLIPEKDFGTPTLLVTGGSKASIKDVYNYSFNDSLPMIQGGTSTGANSIDYWSKTKFAVIVGGDFSKDTIAIDNCVLVQFKNGKPIFSKPSVPPHGYRSCVIYLNENELVTCGTSGIDVSKDGGQTWQLISKESFHVVQKARNGKAIFLAGGNGRIAQLILP</sequence>
<proteinExistence type="predicted"/>